<keyword evidence="1" id="KW-0472">Membrane</keyword>
<dbReference type="AlphaFoldDB" id="A0A9Q8CJL1"/>
<evidence type="ECO:0000259" key="2">
    <source>
        <dbReference type="Pfam" id="PF13038"/>
    </source>
</evidence>
<proteinExistence type="predicted"/>
<keyword evidence="1" id="KW-0812">Transmembrane</keyword>
<evidence type="ECO:0000256" key="1">
    <source>
        <dbReference type="SAM" id="Phobius"/>
    </source>
</evidence>
<dbReference type="InterPro" id="IPR025007">
    <property type="entry name" value="DUF3899"/>
</dbReference>
<evidence type="ECO:0000313" key="4">
    <source>
        <dbReference type="Proteomes" id="UP000295280"/>
    </source>
</evidence>
<dbReference type="OrthoDB" id="2418490at2"/>
<evidence type="ECO:0000313" key="3">
    <source>
        <dbReference type="EMBL" id="TDM03790.1"/>
    </source>
</evidence>
<dbReference type="RefSeq" id="WP_133416653.1">
    <property type="nucleotide sequence ID" value="NZ_SCWD01000001.1"/>
</dbReference>
<dbReference type="EMBL" id="SCWD01000001">
    <property type="protein sequence ID" value="TDM03790.1"/>
    <property type="molecule type" value="Genomic_DNA"/>
</dbReference>
<keyword evidence="1" id="KW-1133">Transmembrane helix</keyword>
<reference evidence="3 4" key="1">
    <citation type="submission" date="2019-01" db="EMBL/GenBank/DDBJ databases">
        <title>Draft genome sequences of the type strains of six Macrococcus species.</title>
        <authorList>
            <person name="Mazhar S."/>
            <person name="Altermann E."/>
            <person name="Hill C."/>
            <person name="Mcauliffe O."/>
        </authorList>
    </citation>
    <scope>NUCLEOTIDE SEQUENCE [LARGE SCALE GENOMIC DNA]</scope>
    <source>
        <strain evidence="3 4">ATCC 51828</strain>
    </source>
</reference>
<protein>
    <submittedName>
        <fullName evidence="3">DUF3899 domain-containing protein</fullName>
    </submittedName>
</protein>
<gene>
    <name evidence="3" type="ORF">ERX40_01095</name>
</gene>
<organism evidence="3 4">
    <name type="scientific">Macrococcus carouselicus</name>
    <dbReference type="NCBI Taxonomy" id="69969"/>
    <lineage>
        <taxon>Bacteria</taxon>
        <taxon>Bacillati</taxon>
        <taxon>Bacillota</taxon>
        <taxon>Bacilli</taxon>
        <taxon>Bacillales</taxon>
        <taxon>Staphylococcaceae</taxon>
        <taxon>Macrococcus</taxon>
    </lineage>
</organism>
<name>A0A9Q8CJL1_9STAP</name>
<feature type="domain" description="DUF3899" evidence="2">
    <location>
        <begin position="33"/>
        <end position="119"/>
    </location>
</feature>
<sequence>MRGKIYGSVLALILIISTLTLFVTGFSVLHFLDALFMSSLFLLCAGLLLLLFSDGAFSIMGHSFRRFNYVMAPKRIRETMADDELYTRREVRIRNERYTITLPLIMTSLVCVVTALILSYLLK</sequence>
<feature type="transmembrane region" description="Helical" evidence="1">
    <location>
        <begin position="35"/>
        <end position="57"/>
    </location>
</feature>
<keyword evidence="4" id="KW-1185">Reference proteome</keyword>
<feature type="transmembrane region" description="Helical" evidence="1">
    <location>
        <begin position="9"/>
        <end position="29"/>
    </location>
</feature>
<dbReference type="Pfam" id="PF13038">
    <property type="entry name" value="DUF3899"/>
    <property type="match status" value="1"/>
</dbReference>
<accession>A0A9Q8CJL1</accession>
<dbReference type="Proteomes" id="UP000295280">
    <property type="component" value="Unassembled WGS sequence"/>
</dbReference>
<feature type="transmembrane region" description="Helical" evidence="1">
    <location>
        <begin position="98"/>
        <end position="122"/>
    </location>
</feature>
<comment type="caution">
    <text evidence="3">The sequence shown here is derived from an EMBL/GenBank/DDBJ whole genome shotgun (WGS) entry which is preliminary data.</text>
</comment>